<dbReference type="PROSITE" id="PS50835">
    <property type="entry name" value="IG_LIKE"/>
    <property type="match status" value="1"/>
</dbReference>
<organism evidence="2 3">
    <name type="scientific">Pocillopora damicornis</name>
    <name type="common">Cauliflower coral</name>
    <name type="synonym">Millepora damicornis</name>
    <dbReference type="NCBI Taxonomy" id="46731"/>
    <lineage>
        <taxon>Eukaryota</taxon>
        <taxon>Metazoa</taxon>
        <taxon>Cnidaria</taxon>
        <taxon>Anthozoa</taxon>
        <taxon>Hexacorallia</taxon>
        <taxon>Scleractinia</taxon>
        <taxon>Astrocoeniina</taxon>
        <taxon>Pocilloporidae</taxon>
        <taxon>Pocillopora</taxon>
    </lineage>
</organism>
<dbReference type="Gene3D" id="2.60.40.10">
    <property type="entry name" value="Immunoglobulins"/>
    <property type="match status" value="1"/>
</dbReference>
<dbReference type="InterPro" id="IPR013783">
    <property type="entry name" value="Ig-like_fold"/>
</dbReference>
<comment type="caution">
    <text evidence="2">The sequence shown here is derived from an EMBL/GenBank/DDBJ whole genome shotgun (WGS) entry which is preliminary data.</text>
</comment>
<accession>A0A3M6V629</accession>
<dbReference type="EMBL" id="RCHS01000050">
    <property type="protein sequence ID" value="RMX61331.1"/>
    <property type="molecule type" value="Genomic_DNA"/>
</dbReference>
<gene>
    <name evidence="2" type="ORF">pdam_00018085</name>
</gene>
<reference evidence="2 3" key="1">
    <citation type="journal article" date="2018" name="Sci. Rep.">
        <title>Comparative analysis of the Pocillopora damicornis genome highlights role of immune system in coral evolution.</title>
        <authorList>
            <person name="Cunning R."/>
            <person name="Bay R.A."/>
            <person name="Gillette P."/>
            <person name="Baker A.C."/>
            <person name="Traylor-Knowles N."/>
        </authorList>
    </citation>
    <scope>NUCLEOTIDE SEQUENCE [LARGE SCALE GENOMIC DNA]</scope>
    <source>
        <strain evidence="2">RSMAS</strain>
        <tissue evidence="2">Whole animal</tissue>
    </source>
</reference>
<dbReference type="AlphaFoldDB" id="A0A3M6V629"/>
<dbReference type="InterPro" id="IPR036179">
    <property type="entry name" value="Ig-like_dom_sf"/>
</dbReference>
<keyword evidence="3" id="KW-1185">Reference proteome</keyword>
<dbReference type="CDD" id="cd00096">
    <property type="entry name" value="Ig"/>
    <property type="match status" value="1"/>
</dbReference>
<evidence type="ECO:0000313" key="3">
    <source>
        <dbReference type="Proteomes" id="UP000275408"/>
    </source>
</evidence>
<proteinExistence type="predicted"/>
<dbReference type="SUPFAM" id="SSF48726">
    <property type="entry name" value="Immunoglobulin"/>
    <property type="match status" value="1"/>
</dbReference>
<feature type="non-terminal residue" evidence="2">
    <location>
        <position position="237"/>
    </location>
</feature>
<sequence length="237" mass="27365">MVSNMASCGFKYLLYEVVDEHPMTRMLSTHWLGNAGNFLMLLLVTSAESDLSSEEISNRCNIKNVIPEMDIFSSPPNRTLREVDEHLMTRMLNTHWLGNAGNFFMLFLVTSAISNLSSEEISNRCNSKTVIPEMEIFSSPPNRTLRVGADINLTCIAWPRYDHRLYPRRWTKYIQWYDPQGRSVGAKCLQGTSKVIKLRCTLILKRLIMEQFGNYTCEAQNDYEGYCRQKVVEIELQ</sequence>
<protein>
    <recommendedName>
        <fullName evidence="1">Ig-like domain-containing protein</fullName>
    </recommendedName>
</protein>
<dbReference type="Proteomes" id="UP000275408">
    <property type="component" value="Unassembled WGS sequence"/>
</dbReference>
<evidence type="ECO:0000313" key="2">
    <source>
        <dbReference type="EMBL" id="RMX61331.1"/>
    </source>
</evidence>
<feature type="domain" description="Ig-like" evidence="1">
    <location>
        <begin position="132"/>
        <end position="233"/>
    </location>
</feature>
<dbReference type="InterPro" id="IPR007110">
    <property type="entry name" value="Ig-like_dom"/>
</dbReference>
<dbReference type="InterPro" id="IPR003599">
    <property type="entry name" value="Ig_sub"/>
</dbReference>
<evidence type="ECO:0000259" key="1">
    <source>
        <dbReference type="PROSITE" id="PS50835"/>
    </source>
</evidence>
<dbReference type="OrthoDB" id="4062651at2759"/>
<dbReference type="SMART" id="SM00409">
    <property type="entry name" value="IG"/>
    <property type="match status" value="1"/>
</dbReference>
<name>A0A3M6V629_POCDA</name>